<keyword evidence="2" id="KW-1185">Reference proteome</keyword>
<organism evidence="1 2">
    <name type="scientific">Coprobacter tertius</name>
    <dbReference type="NCBI Taxonomy" id="2944915"/>
    <lineage>
        <taxon>Bacteria</taxon>
        <taxon>Pseudomonadati</taxon>
        <taxon>Bacteroidota</taxon>
        <taxon>Bacteroidia</taxon>
        <taxon>Bacteroidales</taxon>
        <taxon>Barnesiellaceae</taxon>
        <taxon>Coprobacter</taxon>
    </lineage>
</organism>
<comment type="caution">
    <text evidence="1">The sequence shown here is derived from an EMBL/GenBank/DDBJ whole genome shotgun (WGS) entry which is preliminary data.</text>
</comment>
<reference evidence="1 2" key="1">
    <citation type="submission" date="2022-07" db="EMBL/GenBank/DDBJ databases">
        <title>Fecal culturing of patients with breast cancer.</title>
        <authorList>
            <person name="Teng N.M.Y."/>
            <person name="Kiu R."/>
            <person name="Evans R."/>
            <person name="Baker D.J."/>
            <person name="Zenner C."/>
            <person name="Robinson S.D."/>
            <person name="Hall L.J."/>
        </authorList>
    </citation>
    <scope>NUCLEOTIDE SEQUENCE [LARGE SCALE GENOMIC DNA]</scope>
    <source>
        <strain evidence="1 2">LH1063</strain>
    </source>
</reference>
<proteinExistence type="predicted"/>
<evidence type="ECO:0000313" key="2">
    <source>
        <dbReference type="Proteomes" id="UP001205603"/>
    </source>
</evidence>
<dbReference type="InterPro" id="IPR019853">
    <property type="entry name" value="GldB-like"/>
</dbReference>
<dbReference type="Pfam" id="PF25594">
    <property type="entry name" value="GldB_lipo"/>
    <property type="match status" value="1"/>
</dbReference>
<protein>
    <submittedName>
        <fullName evidence="1">DUF2268 domain-containing protein</fullName>
    </submittedName>
</protein>
<gene>
    <name evidence="1" type="ORF">NMU02_08975</name>
</gene>
<dbReference type="EMBL" id="JANDHW010000007">
    <property type="protein sequence ID" value="MCP9612223.1"/>
    <property type="molecule type" value="Genomic_DNA"/>
</dbReference>
<name>A0ABT1MHV8_9BACT</name>
<dbReference type="RefSeq" id="WP_255027489.1">
    <property type="nucleotide sequence ID" value="NZ_JANDHW010000007.1"/>
</dbReference>
<evidence type="ECO:0000313" key="1">
    <source>
        <dbReference type="EMBL" id="MCP9612223.1"/>
    </source>
</evidence>
<sequence>MKFYMQIFGCLIVLLFNCTSHNNDNLTPYNIERFDIEFKQSYYTRDTCRKNVFKKKYGNFIDIYCNGVLRMDIFPDSVFSSHKTALFFNDTLISKIYADVAKKFQNMDDIAIEISKTQKKYKKEFPNHDFPDIYTHISAFNQSYIVGDNLISIALDNFLDNDYPEYSNFFEPYEIKNKNRVYIVPGLIQVLLYTEFPQTIDNKTTLLDRIIYEGKILYATQKLLPDTPSSIITGYDEEQTKWLENNESHMWKTILSKQHLFSTDQLLQHKYIDPAPFTATFTPISPGRAGRWIGLQIVTRFMNKNRNISLEELFSEKHTSNEILKKSGYKG</sequence>
<dbReference type="Proteomes" id="UP001205603">
    <property type="component" value="Unassembled WGS sequence"/>
</dbReference>
<accession>A0ABT1MHV8</accession>